<dbReference type="EMBL" id="AP024849">
    <property type="protein sequence ID" value="BCZ45492.1"/>
    <property type="molecule type" value="Genomic_DNA"/>
</dbReference>
<sequence length="530" mass="60177">MGAVHALRVKSSYQLLRIEKIEIENKPNEHGYLYLKCLIDDSINFQYPINASADDKICVYEEQEDENANNKSTGSDDKTVNINIVNERNSKILFNGIVQNIKTINVNGVYYVEIEGTTSSFELDIKEKSRSFQNANMTYDELIQNILKDYPGYTYTSCIAKGEKIGKALFQYKETDLDFLKRIASELSSEIYCDIINSSNLFYFGRPSNASYELEDIKYYKAHKNLQTFRDAGGTNDIDYFYYEIEKRDKYEVGDDIYFKNKELYVNQYSAYALKDEVVYKYRLCRKNGVWQAKIYNSLLKGTSLEGKVIATEGEKVKLHLSIDENQNEDEATWFLYAPPTGNIMYSMPIVGTSATLYFPNESSEEPIVTGCVRNNGDSCAKTSDTTKRYLGTEHGSEIEMIPNALNIKGGSKEPLSIKFEDNVGVTLTSPKKLTLNADEDITIKTPKRVKINAQSQILMTKGNTRNGMSMENEFYFTANNVIADGRDKTIFAPFDDDPQTLKKLNPSKKELEGPNIYALSKCAMVTTPV</sequence>
<proteinExistence type="predicted"/>
<accession>A0ABM7T2W2</accession>
<gene>
    <name evidence="1" type="ORF">psyc5s11_15590</name>
</gene>
<dbReference type="SUPFAM" id="SSF69279">
    <property type="entry name" value="Phage tail proteins"/>
    <property type="match status" value="1"/>
</dbReference>
<organism evidence="1 2">
    <name type="scientific">Clostridium gelidum</name>
    <dbReference type="NCBI Taxonomy" id="704125"/>
    <lineage>
        <taxon>Bacteria</taxon>
        <taxon>Bacillati</taxon>
        <taxon>Bacillota</taxon>
        <taxon>Clostridia</taxon>
        <taxon>Eubacteriales</taxon>
        <taxon>Clostridiaceae</taxon>
        <taxon>Clostridium</taxon>
    </lineage>
</organism>
<dbReference type="RefSeq" id="WP_224037088.1">
    <property type="nucleotide sequence ID" value="NZ_AP024849.1"/>
</dbReference>
<evidence type="ECO:0000313" key="1">
    <source>
        <dbReference type="EMBL" id="BCZ45492.1"/>
    </source>
</evidence>
<reference evidence="2" key="1">
    <citation type="submission" date="2021-07" db="EMBL/GenBank/DDBJ databases">
        <title>Complete genome sequencing of a Clostridium isolate.</title>
        <authorList>
            <person name="Ueki A."/>
            <person name="Tonouchi A."/>
        </authorList>
    </citation>
    <scope>NUCLEOTIDE SEQUENCE [LARGE SCALE GENOMIC DNA]</scope>
    <source>
        <strain evidence="2">C5S11</strain>
    </source>
</reference>
<keyword evidence="2" id="KW-1185">Reference proteome</keyword>
<protein>
    <recommendedName>
        <fullName evidence="3">Late control protein D</fullName>
    </recommendedName>
</protein>
<evidence type="ECO:0008006" key="3">
    <source>
        <dbReference type="Google" id="ProtNLM"/>
    </source>
</evidence>
<name>A0ABM7T2W2_9CLOT</name>
<evidence type="ECO:0000313" key="2">
    <source>
        <dbReference type="Proteomes" id="UP000824633"/>
    </source>
</evidence>
<dbReference type="Proteomes" id="UP000824633">
    <property type="component" value="Chromosome"/>
</dbReference>
<dbReference type="Gene3D" id="3.55.50.10">
    <property type="entry name" value="Baseplate protein-like domains"/>
    <property type="match status" value="1"/>
</dbReference>